<reference evidence="3 4" key="1">
    <citation type="journal article" date="2009" name="Appl. Environ. Microbiol.">
        <title>Three genomes from the phylum Acidobacteria provide insight into the lifestyles of these microorganisms in soils.</title>
        <authorList>
            <person name="Ward N.L."/>
            <person name="Challacombe J.F."/>
            <person name="Janssen P.H."/>
            <person name="Henrissat B."/>
            <person name="Coutinho P.M."/>
            <person name="Wu M."/>
            <person name="Xie G."/>
            <person name="Haft D.H."/>
            <person name="Sait M."/>
            <person name="Badger J."/>
            <person name="Barabote R.D."/>
            <person name="Bradley B."/>
            <person name="Brettin T.S."/>
            <person name="Brinkac L.M."/>
            <person name="Bruce D."/>
            <person name="Creasy T."/>
            <person name="Daugherty S.C."/>
            <person name="Davidsen T.M."/>
            <person name="DeBoy R.T."/>
            <person name="Detter J.C."/>
            <person name="Dodson R.J."/>
            <person name="Durkin A.S."/>
            <person name="Ganapathy A."/>
            <person name="Gwinn-Giglio M."/>
            <person name="Han C.S."/>
            <person name="Khouri H."/>
            <person name="Kiss H."/>
            <person name="Kothari S.P."/>
            <person name="Madupu R."/>
            <person name="Nelson K.E."/>
            <person name="Nelson W.C."/>
            <person name="Paulsen I."/>
            <person name="Penn K."/>
            <person name="Ren Q."/>
            <person name="Rosovitz M.J."/>
            <person name="Selengut J.D."/>
            <person name="Shrivastava S."/>
            <person name="Sullivan S.A."/>
            <person name="Tapia R."/>
            <person name="Thompson L.S."/>
            <person name="Watkins K.L."/>
            <person name="Yang Q."/>
            <person name="Yu C."/>
            <person name="Zafar N."/>
            <person name="Zhou L."/>
            <person name="Kuske C.R."/>
        </authorList>
    </citation>
    <scope>NUCLEOTIDE SEQUENCE [LARGE SCALE GENOMIC DNA]</scope>
    <source>
        <strain evidence="3 4">Ellin345</strain>
    </source>
</reference>
<keyword evidence="2" id="KW-0732">Signal</keyword>
<gene>
    <name evidence="3" type="ordered locus">Acid345_0519</name>
</gene>
<feature type="signal peptide" evidence="2">
    <location>
        <begin position="1"/>
        <end position="20"/>
    </location>
</feature>
<sequence>MRRMAVTISALLFCVSTSLAQQNATTDPDLQELKQQLRDVVSSLQETRSELKESQRQIQALQTEVASLRATNAPPSNTPSASPETTPTSTELADRVTTLQEQQALLSTRVDQQYQTKVESGSKYRVRLSGMVLFNASGTRGEVDDQDVPMLAEGHTPGHSGGNISATMRQTFINLDLFGPDLAGARTSASMQFDFMGGFPNTLDGVAMGIVRMKVAKAQLDWQNWSLSVGQDKPFISPYSPTSLATIGTPSFGYSGNLWTWTPQIVAERRWKPSESLSTKLQFGMLDPLSGELPGDSFGRYPESGERSRVPAFAARQSFDFGSGTEKSSIGFGGYYARHDFDFNRTVDGWAATLDWKVALGRYFEDSGAFYRGRAVGGLWGGIGTTAVMDGYLSDPLTHVYPVNSIGGWSQLKYKPAPKWEINAAFGEDSPFAADLRLDNAPYSYRPYLRNWTTMFNVIQRPRSNLMFSLEYRHLNSVEFSGQRDTAEHVNLGVGVIF</sequence>
<dbReference type="EMBL" id="CP000360">
    <property type="protein sequence ID" value="ABF39524.1"/>
    <property type="molecule type" value="Genomic_DNA"/>
</dbReference>
<dbReference type="STRING" id="204669.Acid345_0519"/>
<dbReference type="OrthoDB" id="116216at2"/>
<protein>
    <recommendedName>
        <fullName evidence="5">Porin</fullName>
    </recommendedName>
</protein>
<dbReference type="HOGENOM" id="CLU_547236_0_0_0"/>
<feature type="region of interest" description="Disordered" evidence="1">
    <location>
        <begin position="68"/>
        <end position="92"/>
    </location>
</feature>
<feature type="chain" id="PRO_5004191286" description="Porin" evidence="2">
    <location>
        <begin position="21"/>
        <end position="498"/>
    </location>
</feature>
<dbReference type="RefSeq" id="WP_011521326.1">
    <property type="nucleotide sequence ID" value="NC_008009.1"/>
</dbReference>
<feature type="compositionally biased region" description="Low complexity" evidence="1">
    <location>
        <begin position="71"/>
        <end position="91"/>
    </location>
</feature>
<evidence type="ECO:0008006" key="5">
    <source>
        <dbReference type="Google" id="ProtNLM"/>
    </source>
</evidence>
<dbReference type="EnsemblBacteria" id="ABF39524">
    <property type="protein sequence ID" value="ABF39524"/>
    <property type="gene ID" value="Acid345_0519"/>
</dbReference>
<dbReference type="KEGG" id="aba:Acid345_0519"/>
<dbReference type="AlphaFoldDB" id="Q1IUC6"/>
<accession>Q1IUC6</accession>
<evidence type="ECO:0000313" key="4">
    <source>
        <dbReference type="Proteomes" id="UP000002432"/>
    </source>
</evidence>
<proteinExistence type="predicted"/>
<evidence type="ECO:0000256" key="2">
    <source>
        <dbReference type="SAM" id="SignalP"/>
    </source>
</evidence>
<organism evidence="3 4">
    <name type="scientific">Koribacter versatilis (strain Ellin345)</name>
    <dbReference type="NCBI Taxonomy" id="204669"/>
    <lineage>
        <taxon>Bacteria</taxon>
        <taxon>Pseudomonadati</taxon>
        <taxon>Acidobacteriota</taxon>
        <taxon>Terriglobia</taxon>
        <taxon>Terriglobales</taxon>
        <taxon>Candidatus Korobacteraceae</taxon>
        <taxon>Candidatus Korobacter</taxon>
    </lineage>
</organism>
<keyword evidence="4" id="KW-1185">Reference proteome</keyword>
<evidence type="ECO:0000256" key="1">
    <source>
        <dbReference type="SAM" id="MobiDB-lite"/>
    </source>
</evidence>
<name>Q1IUC6_KORVE</name>
<dbReference type="eggNOG" id="COG3074">
    <property type="taxonomic scope" value="Bacteria"/>
</dbReference>
<dbReference type="Proteomes" id="UP000002432">
    <property type="component" value="Chromosome"/>
</dbReference>
<evidence type="ECO:0000313" key="3">
    <source>
        <dbReference type="EMBL" id="ABF39524.1"/>
    </source>
</evidence>